<dbReference type="PANTHER" id="PTHR43201">
    <property type="entry name" value="ACYL-COA SYNTHETASE"/>
    <property type="match status" value="1"/>
</dbReference>
<dbReference type="EMBL" id="CP019236">
    <property type="protein sequence ID" value="APW38776.1"/>
    <property type="molecule type" value="Genomic_DNA"/>
</dbReference>
<dbReference type="Pfam" id="PF13193">
    <property type="entry name" value="AMP-binding_C"/>
    <property type="match status" value="1"/>
</dbReference>
<comment type="similarity">
    <text evidence="1">Belongs to the ATP-dependent AMP-binding enzyme family.</text>
</comment>
<sequence length="534" mass="57726">MLTPLETLKLYPPHAGTLASLLQSRAAVAGARECLVFQGRSLRYAEVLKQVERTAGVLARQGVGAGDRVGVMSHNHPSSVFVLCALAWLGATMVPVNPDYGVEEARYVLEHAQVAGVVCSPHALPTVTAACQAWPVAPWLWLNTPAEGVDLPVLEALVAREDAPQPPPPSTEADATCVFIYTSGTTGFPKGVMHSQRSLVMAGEGFVARMFLQPDDRLLCVLPLFHVNAIFYSFGGALAAGATLLLEPRFSASRFWQVVHETGATEVNTIAAASAILMRRPRSEFVPGHRLRKIYGAPFDAETYGVYQQEFGVPTLIEGYGMSEVPGALNNPFPGPHKVGSMGRPSLHPDPALSLAELRIMGDDGGFLGPGEIGELVVRTPIVMQGYFRDEAQTRAAFRDGWFLTGDLAQMDADGYFWFVARKKDIIRKRGENISGAELDRVVGQHPAVLEAAAIPVPSELGEDDILVAVVLRPGQVAAPQDIAQWCRERLAAIKVPRYVAIVDALPHTPTHRVAKFKMREDGRLRARAVDLGA</sequence>
<organism evidence="5 6">
    <name type="scientific">Rhodoferax koreensis</name>
    <dbReference type="NCBI Taxonomy" id="1842727"/>
    <lineage>
        <taxon>Bacteria</taxon>
        <taxon>Pseudomonadati</taxon>
        <taxon>Pseudomonadota</taxon>
        <taxon>Betaproteobacteria</taxon>
        <taxon>Burkholderiales</taxon>
        <taxon>Comamonadaceae</taxon>
        <taxon>Rhodoferax</taxon>
    </lineage>
</organism>
<evidence type="ECO:0000256" key="2">
    <source>
        <dbReference type="ARBA" id="ARBA00022598"/>
    </source>
</evidence>
<feature type="domain" description="AMP-dependent synthetase/ligase" evidence="3">
    <location>
        <begin position="23"/>
        <end position="388"/>
    </location>
</feature>
<dbReference type="STRING" id="1842727.RD110_17485"/>
<dbReference type="KEGG" id="rhy:RD110_17485"/>
<protein>
    <submittedName>
        <fullName evidence="5">Long-chain fatty acid--CoA ligase</fullName>
    </submittedName>
</protein>
<evidence type="ECO:0000313" key="5">
    <source>
        <dbReference type="EMBL" id="APW38776.1"/>
    </source>
</evidence>
<evidence type="ECO:0000313" key="6">
    <source>
        <dbReference type="Proteomes" id="UP000186609"/>
    </source>
</evidence>
<dbReference type="Gene3D" id="3.30.300.30">
    <property type="match status" value="1"/>
</dbReference>
<dbReference type="Proteomes" id="UP000186609">
    <property type="component" value="Chromosome"/>
</dbReference>
<dbReference type="PROSITE" id="PS00455">
    <property type="entry name" value="AMP_BINDING"/>
    <property type="match status" value="1"/>
</dbReference>
<dbReference type="Pfam" id="PF00501">
    <property type="entry name" value="AMP-binding"/>
    <property type="match status" value="1"/>
</dbReference>
<gene>
    <name evidence="5" type="ORF">RD110_17485</name>
</gene>
<dbReference type="InterPro" id="IPR020845">
    <property type="entry name" value="AMP-binding_CS"/>
</dbReference>
<dbReference type="AlphaFoldDB" id="A0A1P8JYE5"/>
<keyword evidence="2 5" id="KW-0436">Ligase</keyword>
<dbReference type="OrthoDB" id="9766486at2"/>
<name>A0A1P8JYE5_9BURK</name>
<accession>A0A1P8JYE5</accession>
<dbReference type="RefSeq" id="WP_076200662.1">
    <property type="nucleotide sequence ID" value="NZ_CP019236.1"/>
</dbReference>
<dbReference type="SUPFAM" id="SSF56801">
    <property type="entry name" value="Acetyl-CoA synthetase-like"/>
    <property type="match status" value="1"/>
</dbReference>
<evidence type="ECO:0000256" key="1">
    <source>
        <dbReference type="ARBA" id="ARBA00006432"/>
    </source>
</evidence>
<dbReference type="GO" id="GO:0006631">
    <property type="term" value="P:fatty acid metabolic process"/>
    <property type="evidence" value="ECO:0007669"/>
    <property type="project" value="TreeGrafter"/>
</dbReference>
<dbReference type="InterPro" id="IPR000873">
    <property type="entry name" value="AMP-dep_synth/lig_dom"/>
</dbReference>
<feature type="domain" description="AMP-binding enzyme C-terminal" evidence="4">
    <location>
        <begin position="438"/>
        <end position="511"/>
    </location>
</feature>
<evidence type="ECO:0000259" key="4">
    <source>
        <dbReference type="Pfam" id="PF13193"/>
    </source>
</evidence>
<dbReference type="InterPro" id="IPR042099">
    <property type="entry name" value="ANL_N_sf"/>
</dbReference>
<dbReference type="InterPro" id="IPR025110">
    <property type="entry name" value="AMP-bd_C"/>
</dbReference>
<keyword evidence="6" id="KW-1185">Reference proteome</keyword>
<dbReference type="Gene3D" id="3.40.50.12780">
    <property type="entry name" value="N-terminal domain of ligase-like"/>
    <property type="match status" value="1"/>
</dbReference>
<reference evidence="5 6" key="1">
    <citation type="submission" date="2017-01" db="EMBL/GenBank/DDBJ databases">
        <authorList>
            <person name="Mah S.A."/>
            <person name="Swanson W.J."/>
            <person name="Moy G.W."/>
            <person name="Vacquier V.D."/>
        </authorList>
    </citation>
    <scope>NUCLEOTIDE SEQUENCE [LARGE SCALE GENOMIC DNA]</scope>
    <source>
        <strain evidence="5 6">DCY110</strain>
    </source>
</reference>
<dbReference type="GO" id="GO:0031956">
    <property type="term" value="F:medium-chain fatty acid-CoA ligase activity"/>
    <property type="evidence" value="ECO:0007669"/>
    <property type="project" value="TreeGrafter"/>
</dbReference>
<dbReference type="InterPro" id="IPR045851">
    <property type="entry name" value="AMP-bd_C_sf"/>
</dbReference>
<proteinExistence type="inferred from homology"/>
<dbReference type="PANTHER" id="PTHR43201:SF5">
    <property type="entry name" value="MEDIUM-CHAIN ACYL-COA LIGASE ACSF2, MITOCHONDRIAL"/>
    <property type="match status" value="1"/>
</dbReference>
<evidence type="ECO:0000259" key="3">
    <source>
        <dbReference type="Pfam" id="PF00501"/>
    </source>
</evidence>